<comment type="caution">
    <text evidence="1">The sequence shown here is derived from an EMBL/GenBank/DDBJ whole genome shotgun (WGS) entry which is preliminary data.</text>
</comment>
<proteinExistence type="predicted"/>
<evidence type="ECO:0000313" key="1">
    <source>
        <dbReference type="EMBL" id="KAI4326710.1"/>
    </source>
</evidence>
<organism evidence="1 2">
    <name type="scientific">Melastoma candidum</name>
    <dbReference type="NCBI Taxonomy" id="119954"/>
    <lineage>
        <taxon>Eukaryota</taxon>
        <taxon>Viridiplantae</taxon>
        <taxon>Streptophyta</taxon>
        <taxon>Embryophyta</taxon>
        <taxon>Tracheophyta</taxon>
        <taxon>Spermatophyta</taxon>
        <taxon>Magnoliopsida</taxon>
        <taxon>eudicotyledons</taxon>
        <taxon>Gunneridae</taxon>
        <taxon>Pentapetalae</taxon>
        <taxon>rosids</taxon>
        <taxon>malvids</taxon>
        <taxon>Myrtales</taxon>
        <taxon>Melastomataceae</taxon>
        <taxon>Melastomatoideae</taxon>
        <taxon>Melastomateae</taxon>
        <taxon>Melastoma</taxon>
    </lineage>
</organism>
<dbReference type="Proteomes" id="UP001057402">
    <property type="component" value="Chromosome 9"/>
</dbReference>
<gene>
    <name evidence="1" type="ORF">MLD38_031995</name>
</gene>
<accession>A0ACB9MR08</accession>
<evidence type="ECO:0000313" key="2">
    <source>
        <dbReference type="Proteomes" id="UP001057402"/>
    </source>
</evidence>
<name>A0ACB9MR08_9MYRT</name>
<sequence length="506" mass="56465">MDPKPNPHPILSYVMTRLPSIGPKFTPPTPTSSSSGDPSAFDIEQPPSSPSPLHISDPNLFASMANAVTAVHQTRSILQTLGPRPDHESLDLARSKLSEIDLNLAKKLEETVLSPRPPHIDRHEWRAHLAEREREYREAAERDKREWKAIIDLDELHRIYETMAREAEEKLVKLYERGEGSGGGVEDVVEVEVSEDVVGVLKKGVMERVELSGRRLRVLPDAFGSIKGLLCLDVSNNQLTAIPDSIAGLDHLQELNVSSNLLESLPDSIGLLHNLKILNVSSNKLSALPDSICHCRSLVELDVSFNNLTYLPTNIGFELSSLQKLCVQYNKIRSLPSSICEMYALRHLDAHFNELHGLPLAIGKLANLEYLNLSSNFSDLKELPETFGDLTKLSELDLSNNQICALPYTFGRLDNLTKLNLEQNPLVVPPVEVVSQGVEAVKEFMAKRWLDLLVEEEKKSMEEANEEKQTGWLTRSTSWLNNVVSGVSGYIGSPRTPRDPYLDQQL</sequence>
<reference evidence="2" key="1">
    <citation type="journal article" date="2023" name="Front. Plant Sci.">
        <title>Chromosomal-level genome assembly of Melastoma candidum provides insights into trichome evolution.</title>
        <authorList>
            <person name="Zhong Y."/>
            <person name="Wu W."/>
            <person name="Sun C."/>
            <person name="Zou P."/>
            <person name="Liu Y."/>
            <person name="Dai S."/>
            <person name="Zhou R."/>
        </authorList>
    </citation>
    <scope>NUCLEOTIDE SEQUENCE [LARGE SCALE GENOMIC DNA]</scope>
</reference>
<keyword evidence="2" id="KW-1185">Reference proteome</keyword>
<dbReference type="EMBL" id="CM042888">
    <property type="protein sequence ID" value="KAI4326710.1"/>
    <property type="molecule type" value="Genomic_DNA"/>
</dbReference>
<protein>
    <submittedName>
        <fullName evidence="1">Uncharacterized protein</fullName>
    </submittedName>
</protein>